<dbReference type="OrthoDB" id="10253869at2759"/>
<evidence type="ECO:0000259" key="3">
    <source>
        <dbReference type="Pfam" id="PF00501"/>
    </source>
</evidence>
<evidence type="ECO:0000256" key="1">
    <source>
        <dbReference type="ARBA" id="ARBA00004275"/>
    </source>
</evidence>
<protein>
    <recommendedName>
        <fullName evidence="3">AMP-dependent synthetase/ligase domain-containing protein</fullName>
    </recommendedName>
</protein>
<dbReference type="Gene3D" id="3.40.50.12780">
    <property type="entry name" value="N-terminal domain of ligase-like"/>
    <property type="match status" value="1"/>
</dbReference>
<dbReference type="GO" id="GO:0005777">
    <property type="term" value="C:peroxisome"/>
    <property type="evidence" value="ECO:0007669"/>
    <property type="project" value="UniProtKB-SubCell"/>
</dbReference>
<dbReference type="AlphaFoldDB" id="A0A2G9TEZ7"/>
<dbReference type="PANTHER" id="PTHR24096">
    <property type="entry name" value="LONG-CHAIN-FATTY-ACID--COA LIGASE"/>
    <property type="match status" value="1"/>
</dbReference>
<dbReference type="PANTHER" id="PTHR24096:SF381">
    <property type="entry name" value="4-COUMARATE--COA LIGASE 1-LIKE"/>
    <property type="match status" value="1"/>
</dbReference>
<sequence length="91" mass="10230">VRTLYLTPMMMSMMINEAENHEYSIKDLRTVINGSAAVSKELFDDFREAFPFVRNIISTYGMTEVGLITRTVPSEKYSATCGKLAANLSLK</sequence>
<evidence type="ECO:0000256" key="2">
    <source>
        <dbReference type="ARBA" id="ARBA00023140"/>
    </source>
</evidence>
<feature type="non-terminal residue" evidence="4">
    <location>
        <position position="1"/>
    </location>
</feature>
<organism evidence="4 5">
    <name type="scientific">Teladorsagia circumcincta</name>
    <name type="common">Brown stomach worm</name>
    <name type="synonym">Ostertagia circumcincta</name>
    <dbReference type="NCBI Taxonomy" id="45464"/>
    <lineage>
        <taxon>Eukaryota</taxon>
        <taxon>Metazoa</taxon>
        <taxon>Ecdysozoa</taxon>
        <taxon>Nematoda</taxon>
        <taxon>Chromadorea</taxon>
        <taxon>Rhabditida</taxon>
        <taxon>Rhabditina</taxon>
        <taxon>Rhabditomorpha</taxon>
        <taxon>Strongyloidea</taxon>
        <taxon>Trichostrongylidae</taxon>
        <taxon>Teladorsagia</taxon>
    </lineage>
</organism>
<dbReference type="EMBL" id="KZ376466">
    <property type="protein sequence ID" value="PIO56458.1"/>
    <property type="molecule type" value="Genomic_DNA"/>
</dbReference>
<proteinExistence type="predicted"/>
<dbReference type="Pfam" id="PF00501">
    <property type="entry name" value="AMP-binding"/>
    <property type="match status" value="1"/>
</dbReference>
<dbReference type="GO" id="GO:0016405">
    <property type="term" value="F:CoA-ligase activity"/>
    <property type="evidence" value="ECO:0007669"/>
    <property type="project" value="TreeGrafter"/>
</dbReference>
<gene>
    <name evidence="4" type="ORF">TELCIR_22143</name>
</gene>
<feature type="domain" description="AMP-dependent synthetase/ligase" evidence="3">
    <location>
        <begin position="1"/>
        <end position="90"/>
    </location>
</feature>
<dbReference type="SUPFAM" id="SSF56801">
    <property type="entry name" value="Acetyl-CoA synthetase-like"/>
    <property type="match status" value="1"/>
</dbReference>
<dbReference type="Proteomes" id="UP000230423">
    <property type="component" value="Unassembled WGS sequence"/>
</dbReference>
<dbReference type="InterPro" id="IPR000873">
    <property type="entry name" value="AMP-dep_synth/lig_dom"/>
</dbReference>
<evidence type="ECO:0000313" key="4">
    <source>
        <dbReference type="EMBL" id="PIO56458.1"/>
    </source>
</evidence>
<evidence type="ECO:0000313" key="5">
    <source>
        <dbReference type="Proteomes" id="UP000230423"/>
    </source>
</evidence>
<dbReference type="InterPro" id="IPR042099">
    <property type="entry name" value="ANL_N_sf"/>
</dbReference>
<keyword evidence="5" id="KW-1185">Reference proteome</keyword>
<feature type="non-terminal residue" evidence="4">
    <location>
        <position position="91"/>
    </location>
</feature>
<name>A0A2G9TEZ7_TELCI</name>
<reference evidence="4 5" key="1">
    <citation type="submission" date="2015-09" db="EMBL/GenBank/DDBJ databases">
        <title>Draft genome of the parasitic nematode Teladorsagia circumcincta isolate WARC Sus (inbred).</title>
        <authorList>
            <person name="Mitreva M."/>
        </authorList>
    </citation>
    <scope>NUCLEOTIDE SEQUENCE [LARGE SCALE GENOMIC DNA]</scope>
    <source>
        <strain evidence="4 5">S</strain>
    </source>
</reference>
<accession>A0A2G9TEZ7</accession>
<keyword evidence="2" id="KW-0576">Peroxisome</keyword>
<comment type="subcellular location">
    <subcellularLocation>
        <location evidence="1">Peroxisome</location>
    </subcellularLocation>
</comment>